<protein>
    <submittedName>
        <fullName evidence="2">Uncharacterized protein</fullName>
    </submittedName>
</protein>
<dbReference type="OrthoDB" id="4578793at2"/>
<comment type="caution">
    <text evidence="2">The sequence shown here is derived from an EMBL/GenBank/DDBJ whole genome shotgun (WGS) entry which is preliminary data.</text>
</comment>
<evidence type="ECO:0000313" key="3">
    <source>
        <dbReference type="Proteomes" id="UP000298433"/>
    </source>
</evidence>
<organism evidence="2 3">
    <name type="scientific">Cryobacterium cheniae</name>
    <dbReference type="NCBI Taxonomy" id="1259262"/>
    <lineage>
        <taxon>Bacteria</taxon>
        <taxon>Bacillati</taxon>
        <taxon>Actinomycetota</taxon>
        <taxon>Actinomycetes</taxon>
        <taxon>Micrococcales</taxon>
        <taxon>Microbacteriaceae</taxon>
        <taxon>Cryobacterium</taxon>
    </lineage>
</organism>
<accession>A0A4R8XW02</accession>
<feature type="compositionally biased region" description="Polar residues" evidence="1">
    <location>
        <begin position="24"/>
        <end position="39"/>
    </location>
</feature>
<gene>
    <name evidence="2" type="ORF">E3T23_03645</name>
</gene>
<reference evidence="2 3" key="1">
    <citation type="submission" date="2019-03" db="EMBL/GenBank/DDBJ databases">
        <title>Genomics of glacier-inhabiting Cryobacterium strains.</title>
        <authorList>
            <person name="Liu Q."/>
            <person name="Xin Y.-H."/>
        </authorList>
    </citation>
    <scope>NUCLEOTIDE SEQUENCE [LARGE SCALE GENOMIC DNA]</scope>
    <source>
        <strain evidence="2 3">TMT2-48-2</strain>
    </source>
</reference>
<dbReference type="EMBL" id="SOGN01000022">
    <property type="protein sequence ID" value="TFC82772.1"/>
    <property type="molecule type" value="Genomic_DNA"/>
</dbReference>
<keyword evidence="3" id="KW-1185">Reference proteome</keyword>
<feature type="region of interest" description="Disordered" evidence="1">
    <location>
        <begin position="184"/>
        <end position="244"/>
    </location>
</feature>
<evidence type="ECO:0000313" key="2">
    <source>
        <dbReference type="EMBL" id="TFC82772.1"/>
    </source>
</evidence>
<feature type="region of interest" description="Disordered" evidence="1">
    <location>
        <begin position="1"/>
        <end position="52"/>
    </location>
</feature>
<dbReference type="AlphaFoldDB" id="A0A4R8XW02"/>
<name>A0A4R8XW02_9MICO</name>
<dbReference type="RefSeq" id="WP_134369058.1">
    <property type="nucleotide sequence ID" value="NZ_SOGN01000022.1"/>
</dbReference>
<sequence length="244" mass="25276">MSNADPTYAPGNAGFDFNHDTKTTDYNSSTAPVGTTAGQGPTAGDRAADVKDTSVAAGQHVADVTKEEIRKVGSETKKQAKDLYRETQTELADQAASQQKRVASGIRSLADELAAMAGTSETQGVASDLAEQAATRATGIADWLDQRDPGSLLSEVKTYARRKPGTFIAIAAVAGVLAGRLTRGAVEESKDSAEAATPKSEATPGYASTAPGYTATNPDYTASAEFGSDPEFRSTNPNLGGLPR</sequence>
<dbReference type="Proteomes" id="UP000298433">
    <property type="component" value="Unassembled WGS sequence"/>
</dbReference>
<evidence type="ECO:0000256" key="1">
    <source>
        <dbReference type="SAM" id="MobiDB-lite"/>
    </source>
</evidence>
<proteinExistence type="predicted"/>